<name>A0ACB7ZVA5_9AGAM</name>
<sequence length="224" mass="24977">MRRKKRCLCHRFLSFRKDKQSGPPAPLPKALGARALFISTTFSLLVSRGDHYLSNATLSFILGPGFELLNLNLRSVGIGYCHIVRHVRLNLTRAIALTPIVLGHGLALAVSAKNSAIVVNTNRFACSRPRQFKWLEEHSLLFKAVQEKVTSGQFHLISGTWVENDGNMPSSEALVRQFVYSQRYFEAKLGKKCDTPWLPDSFGLTAACPHLIRDAGIKHSPPKN</sequence>
<evidence type="ECO:0000313" key="2">
    <source>
        <dbReference type="Proteomes" id="UP000790377"/>
    </source>
</evidence>
<gene>
    <name evidence="1" type="ORF">BJ138DRAFT_1106689</name>
</gene>
<keyword evidence="2" id="KW-1185">Reference proteome</keyword>
<accession>A0ACB7ZVA5</accession>
<comment type="caution">
    <text evidence="1">The sequence shown here is derived from an EMBL/GenBank/DDBJ whole genome shotgun (WGS) entry which is preliminary data.</text>
</comment>
<dbReference type="EMBL" id="MU268422">
    <property type="protein sequence ID" value="KAH7904592.1"/>
    <property type="molecule type" value="Genomic_DNA"/>
</dbReference>
<evidence type="ECO:0000313" key="1">
    <source>
        <dbReference type="EMBL" id="KAH7904592.1"/>
    </source>
</evidence>
<reference evidence="1" key="1">
    <citation type="journal article" date="2021" name="New Phytol.">
        <title>Evolutionary innovations through gain and loss of genes in the ectomycorrhizal Boletales.</title>
        <authorList>
            <person name="Wu G."/>
            <person name="Miyauchi S."/>
            <person name="Morin E."/>
            <person name="Kuo A."/>
            <person name="Drula E."/>
            <person name="Varga T."/>
            <person name="Kohler A."/>
            <person name="Feng B."/>
            <person name="Cao Y."/>
            <person name="Lipzen A."/>
            <person name="Daum C."/>
            <person name="Hundley H."/>
            <person name="Pangilinan J."/>
            <person name="Johnson J."/>
            <person name="Barry K."/>
            <person name="LaButti K."/>
            <person name="Ng V."/>
            <person name="Ahrendt S."/>
            <person name="Min B."/>
            <person name="Choi I.G."/>
            <person name="Park H."/>
            <person name="Plett J.M."/>
            <person name="Magnuson J."/>
            <person name="Spatafora J.W."/>
            <person name="Nagy L.G."/>
            <person name="Henrissat B."/>
            <person name="Grigoriev I.V."/>
            <person name="Yang Z.L."/>
            <person name="Xu J."/>
            <person name="Martin F.M."/>
        </authorList>
    </citation>
    <scope>NUCLEOTIDE SEQUENCE</scope>
    <source>
        <strain evidence="1">ATCC 28755</strain>
    </source>
</reference>
<keyword evidence="1" id="KW-0378">Hydrolase</keyword>
<proteinExistence type="predicted"/>
<dbReference type="Proteomes" id="UP000790377">
    <property type="component" value="Unassembled WGS sequence"/>
</dbReference>
<protein>
    <submittedName>
        <fullName evidence="1">Glycosyl hydrolases family 38 N-terminal domain-containing protein</fullName>
    </submittedName>
</protein>
<organism evidence="1 2">
    <name type="scientific">Hygrophoropsis aurantiaca</name>
    <dbReference type="NCBI Taxonomy" id="72124"/>
    <lineage>
        <taxon>Eukaryota</taxon>
        <taxon>Fungi</taxon>
        <taxon>Dikarya</taxon>
        <taxon>Basidiomycota</taxon>
        <taxon>Agaricomycotina</taxon>
        <taxon>Agaricomycetes</taxon>
        <taxon>Agaricomycetidae</taxon>
        <taxon>Boletales</taxon>
        <taxon>Coniophorineae</taxon>
        <taxon>Hygrophoropsidaceae</taxon>
        <taxon>Hygrophoropsis</taxon>
    </lineage>
</organism>